<evidence type="ECO:0000313" key="2">
    <source>
        <dbReference type="Proteomes" id="UP000473089"/>
    </source>
</evidence>
<dbReference type="GO" id="GO:0005737">
    <property type="term" value="C:cytoplasm"/>
    <property type="evidence" value="ECO:0007669"/>
    <property type="project" value="UniProtKB-ARBA"/>
</dbReference>
<comment type="caution">
    <text evidence="1">The sequence shown here is derived from an EMBL/GenBank/DDBJ whole genome shotgun (WGS) entry which is preliminary data.</text>
</comment>
<proteinExistence type="predicted"/>
<accession>A0A6M0SYX4</accession>
<dbReference type="AlphaFoldDB" id="A0A6M0SYX4"/>
<dbReference type="InterPro" id="IPR038261">
    <property type="entry name" value="GPP34-like_sf"/>
</dbReference>
<evidence type="ECO:0000313" key="1">
    <source>
        <dbReference type="EMBL" id="NFA60707.1"/>
    </source>
</evidence>
<dbReference type="Gene3D" id="1.10.3630.10">
    <property type="entry name" value="yeast vps74-n-term truncation variant domain like"/>
    <property type="match status" value="1"/>
</dbReference>
<gene>
    <name evidence="1" type="ORF">EXM42_10000</name>
</gene>
<dbReference type="GO" id="GO:0012505">
    <property type="term" value="C:endomembrane system"/>
    <property type="evidence" value="ECO:0007669"/>
    <property type="project" value="UniProtKB-ARBA"/>
</dbReference>
<dbReference type="Proteomes" id="UP000473089">
    <property type="component" value="Unassembled WGS sequence"/>
</dbReference>
<organism evidence="1 2">
    <name type="scientific">Clostridium botulinum</name>
    <dbReference type="NCBI Taxonomy" id="1491"/>
    <lineage>
        <taxon>Bacteria</taxon>
        <taxon>Bacillati</taxon>
        <taxon>Bacillota</taxon>
        <taxon>Clostridia</taxon>
        <taxon>Eubacteriales</taxon>
        <taxon>Clostridiaceae</taxon>
        <taxon>Clostridium</taxon>
    </lineage>
</organism>
<sequence>MKIKGLDLSITEQFIILQLTGNKFIKNKKVKIGDSKIYVLASILVDLSLNDKISFDGNQEITIKDAGLTGIEYNDIVLNLIKSKGVISLKKCTQYFYLHSKLLKNIYNSIIESVIKKGALEVKKIDSFFSTSKKAYVDSKKVGDLLIQKLRIDLLENGNMDMDTMYLAILLDSNKTLMSYFSEYEYSIINDKMKTIYQKDESNKFKIMKKSINNIEAISILNLVIDIISSFI</sequence>
<dbReference type="EMBL" id="SGJP01000018">
    <property type="protein sequence ID" value="NFA60707.1"/>
    <property type="molecule type" value="Genomic_DNA"/>
</dbReference>
<reference evidence="1 2" key="1">
    <citation type="submission" date="2019-02" db="EMBL/GenBank/DDBJ databases">
        <title>Genome sequencing of Clostridium botulinum clinical isolates.</title>
        <authorList>
            <person name="Brunt J."/>
            <person name="Van Vliet A.H.M."/>
            <person name="Stringer S.C."/>
            <person name="Grant K.A."/>
            <person name="Carter A.C."/>
            <person name="Peck M.W."/>
        </authorList>
    </citation>
    <scope>NUCLEOTIDE SEQUENCE [LARGE SCALE GENOMIC DNA]</scope>
    <source>
        <strain evidence="1 2">R1125/03</strain>
    </source>
</reference>
<dbReference type="GO" id="GO:0070273">
    <property type="term" value="F:phosphatidylinositol-4-phosphate binding"/>
    <property type="evidence" value="ECO:0007669"/>
    <property type="project" value="InterPro"/>
</dbReference>
<name>A0A6M0SYX4_CLOBO</name>
<protein>
    <recommendedName>
        <fullName evidence="3">GPP34 family phosphoprotein</fullName>
    </recommendedName>
</protein>
<evidence type="ECO:0008006" key="3">
    <source>
        <dbReference type="Google" id="ProtNLM"/>
    </source>
</evidence>